<reference evidence="6" key="1">
    <citation type="submission" date="2020-10" db="EMBL/GenBank/DDBJ databases">
        <authorList>
            <person name="Gilroy R."/>
        </authorList>
    </citation>
    <scope>NUCLEOTIDE SEQUENCE</scope>
    <source>
        <strain evidence="6">13766</strain>
    </source>
</reference>
<dbReference type="InterPro" id="IPR002491">
    <property type="entry name" value="ABC_transptr_periplasmic_BD"/>
</dbReference>
<dbReference type="InterPro" id="IPR018060">
    <property type="entry name" value="HTH_AraC"/>
</dbReference>
<dbReference type="Gene3D" id="3.40.50.1980">
    <property type="entry name" value="Nitrogenase molybdenum iron protein domain"/>
    <property type="match status" value="2"/>
</dbReference>
<dbReference type="PANTHER" id="PTHR46796">
    <property type="entry name" value="HTH-TYPE TRANSCRIPTIONAL ACTIVATOR RHAS-RELATED"/>
    <property type="match status" value="1"/>
</dbReference>
<feature type="domain" description="HTH araC/xylS-type" evidence="4">
    <location>
        <begin position="111"/>
        <end position="209"/>
    </location>
</feature>
<dbReference type="Proteomes" id="UP000824140">
    <property type="component" value="Unassembled WGS sequence"/>
</dbReference>
<dbReference type="InterPro" id="IPR050204">
    <property type="entry name" value="AraC_XylS_family_regulators"/>
</dbReference>
<dbReference type="PROSITE" id="PS01124">
    <property type="entry name" value="HTH_ARAC_FAMILY_2"/>
    <property type="match status" value="1"/>
</dbReference>
<reference evidence="6" key="2">
    <citation type="journal article" date="2021" name="PeerJ">
        <title>Extensive microbial diversity within the chicken gut microbiome revealed by metagenomics and culture.</title>
        <authorList>
            <person name="Gilroy R."/>
            <person name="Ravi A."/>
            <person name="Getino M."/>
            <person name="Pursley I."/>
            <person name="Horton D.L."/>
            <person name="Alikhan N.F."/>
            <person name="Baker D."/>
            <person name="Gharbi K."/>
            <person name="Hall N."/>
            <person name="Watson M."/>
            <person name="Adriaenssens E.M."/>
            <person name="Foster-Nyarko E."/>
            <person name="Jarju S."/>
            <person name="Secka A."/>
            <person name="Antonio M."/>
            <person name="Oren A."/>
            <person name="Chaudhuri R.R."/>
            <person name="La Ragione R."/>
            <person name="Hildebrand F."/>
            <person name="Pallen M.J."/>
        </authorList>
    </citation>
    <scope>NUCLEOTIDE SEQUENCE</scope>
    <source>
        <strain evidence="6">13766</strain>
    </source>
</reference>
<dbReference type="PROSITE" id="PS50983">
    <property type="entry name" value="FE_B12_PBP"/>
    <property type="match status" value="1"/>
</dbReference>
<dbReference type="SMART" id="SM00342">
    <property type="entry name" value="HTH_ARAC"/>
    <property type="match status" value="1"/>
</dbReference>
<keyword evidence="1" id="KW-0805">Transcription regulation</keyword>
<feature type="domain" description="Fe/B12 periplasmic-binding" evidence="5">
    <location>
        <begin position="247"/>
        <end position="526"/>
    </location>
</feature>
<gene>
    <name evidence="6" type="ORF">IAA84_07450</name>
</gene>
<protein>
    <submittedName>
        <fullName evidence="6">AraC family transcriptional regulator</fullName>
    </submittedName>
</protein>
<accession>A0A9D1G0I1</accession>
<evidence type="ECO:0000256" key="3">
    <source>
        <dbReference type="ARBA" id="ARBA00023163"/>
    </source>
</evidence>
<sequence>MFQVARGRRVVIEPSGKAEYRCVAYQTEAPQAVGREMMRLLMEEKALDGTLAARPIHSADVLRIYDSLEAAWSKRSPLNCIRAKEAFYALLCEFYAALAQPERTVPIDAVEWTRRTLQAHFSEDISILRLAKALGVSRSSLHVQFSRRLGVSPQQYLTELRLEAAQRALRETACPVQEIVTACGLKDKNHFYTLYRNRFGMTPGEYRRQFPVHLSAGKTEDAPNGVQNGMLIENFGRIHHYRRSPEKIVCLDYAAAEICAALGAGGRIAGVAKAETSLSDCAEEYRDIISKATFLPGRPGHSVPSYAAVRACGAELAVGTAYAFHESTGVADASQFERDGMHIYAMRATYKLDGDFEDTYEDIRALGEILGCRTRAAELVEAMRKKEEVLAKLRASTETPVRAFVFDAQIAARAFTCGRSMESHMIEAAGGCNVFADRACLFVPVGWEEVARADPEIILVHRFYDGDDGEQKAALLRHIPEMAETSALRSGQIRIIGVKRVFPALDNVDVALQMAKWFQVCRKNLH</sequence>
<dbReference type="Gene3D" id="1.10.10.60">
    <property type="entry name" value="Homeodomain-like"/>
    <property type="match status" value="1"/>
</dbReference>
<dbReference type="EMBL" id="DVJN01000151">
    <property type="protein sequence ID" value="HIS92829.1"/>
    <property type="molecule type" value="Genomic_DNA"/>
</dbReference>
<evidence type="ECO:0000256" key="1">
    <source>
        <dbReference type="ARBA" id="ARBA00023015"/>
    </source>
</evidence>
<dbReference type="PANTHER" id="PTHR46796:SF13">
    <property type="entry name" value="HTH-TYPE TRANSCRIPTIONAL ACTIVATOR RHAS"/>
    <property type="match status" value="1"/>
</dbReference>
<keyword evidence="3" id="KW-0804">Transcription</keyword>
<dbReference type="AlphaFoldDB" id="A0A9D1G0I1"/>
<evidence type="ECO:0000313" key="6">
    <source>
        <dbReference type="EMBL" id="HIS92829.1"/>
    </source>
</evidence>
<dbReference type="SUPFAM" id="SSF46689">
    <property type="entry name" value="Homeodomain-like"/>
    <property type="match status" value="2"/>
</dbReference>
<name>A0A9D1G0I1_9FIRM</name>
<dbReference type="SUPFAM" id="SSF53807">
    <property type="entry name" value="Helical backbone' metal receptor"/>
    <property type="match status" value="1"/>
</dbReference>
<dbReference type="GO" id="GO:0003700">
    <property type="term" value="F:DNA-binding transcription factor activity"/>
    <property type="evidence" value="ECO:0007669"/>
    <property type="project" value="InterPro"/>
</dbReference>
<dbReference type="Pfam" id="PF01497">
    <property type="entry name" value="Peripla_BP_2"/>
    <property type="match status" value="1"/>
</dbReference>
<evidence type="ECO:0000259" key="5">
    <source>
        <dbReference type="PROSITE" id="PS50983"/>
    </source>
</evidence>
<dbReference type="Pfam" id="PF12833">
    <property type="entry name" value="HTH_18"/>
    <property type="match status" value="1"/>
</dbReference>
<evidence type="ECO:0000259" key="4">
    <source>
        <dbReference type="PROSITE" id="PS01124"/>
    </source>
</evidence>
<keyword evidence="2" id="KW-0238">DNA-binding</keyword>
<dbReference type="GO" id="GO:0043565">
    <property type="term" value="F:sequence-specific DNA binding"/>
    <property type="evidence" value="ECO:0007669"/>
    <property type="project" value="InterPro"/>
</dbReference>
<evidence type="ECO:0000313" key="7">
    <source>
        <dbReference type="Proteomes" id="UP000824140"/>
    </source>
</evidence>
<organism evidence="6 7">
    <name type="scientific">Candidatus Alectryocaccomicrobium excrementavium</name>
    <dbReference type="NCBI Taxonomy" id="2840668"/>
    <lineage>
        <taxon>Bacteria</taxon>
        <taxon>Bacillati</taxon>
        <taxon>Bacillota</taxon>
        <taxon>Clostridia</taxon>
        <taxon>Candidatus Alectryocaccomicrobium</taxon>
    </lineage>
</organism>
<dbReference type="InterPro" id="IPR009057">
    <property type="entry name" value="Homeodomain-like_sf"/>
</dbReference>
<comment type="caution">
    <text evidence="6">The sequence shown here is derived from an EMBL/GenBank/DDBJ whole genome shotgun (WGS) entry which is preliminary data.</text>
</comment>
<evidence type="ECO:0000256" key="2">
    <source>
        <dbReference type="ARBA" id="ARBA00023125"/>
    </source>
</evidence>
<proteinExistence type="predicted"/>